<reference evidence="8" key="2">
    <citation type="submission" date="2020-09" db="EMBL/GenBank/DDBJ databases">
        <authorList>
            <person name="Sun Q."/>
            <person name="Kim S."/>
        </authorList>
    </citation>
    <scope>NUCLEOTIDE SEQUENCE</scope>
    <source>
        <strain evidence="8">KCTC 12988</strain>
    </source>
</reference>
<comment type="caution">
    <text evidence="8">The sequence shown here is derived from an EMBL/GenBank/DDBJ whole genome shotgun (WGS) entry which is preliminary data.</text>
</comment>
<sequence>MGNWQNMDSLSKRVQAVTPSVTLAVTNQAKALIAQGEEVYGLAGGEPEMDTPNHIKAAAITALQDGKTKYTPAAGIPELREAIAKKLLTENQIEVETKGVCVTSGGKQACFNAILAVVEEGDEVIIPSPYWVSYPEMVRLAGGVPVMIETSAANGWKITAEQFEEAMTPATKMIILNSPGNPTGTIYTEDELKAIGEIASYEDIIIMSDEIYEKLVYGDKKHVSIASISEELSQLSVVVGGFSKAYSMTGWRLGYTATANAAIAQALSKIQGHTTSNATTFAQYGALAALEGPQDFIEDMRQEYDVRRQFVAGRLKSISNISFVEPEGAFYYFVDCTDMGLKSQNLCDKLLNRYKVAMVPGIAFGHDASVRLSYCTTLDVLAEGLSRFEEFCDSH</sequence>
<keyword evidence="5" id="KW-0663">Pyridoxal phosphate</keyword>
<evidence type="ECO:0000256" key="5">
    <source>
        <dbReference type="ARBA" id="ARBA00022898"/>
    </source>
</evidence>
<dbReference type="AlphaFoldDB" id="A0A918TW51"/>
<keyword evidence="4 6" id="KW-0808">Transferase</keyword>
<comment type="cofactor">
    <cofactor evidence="1 6">
        <name>pyridoxal 5'-phosphate</name>
        <dbReference type="ChEBI" id="CHEBI:597326"/>
    </cofactor>
</comment>
<evidence type="ECO:0000256" key="3">
    <source>
        <dbReference type="ARBA" id="ARBA00022576"/>
    </source>
</evidence>
<evidence type="ECO:0000313" key="9">
    <source>
        <dbReference type="Proteomes" id="UP000644507"/>
    </source>
</evidence>
<dbReference type="InterPro" id="IPR015421">
    <property type="entry name" value="PyrdxlP-dep_Trfase_major"/>
</dbReference>
<name>A0A918TW51_9BACT</name>
<dbReference type="CDD" id="cd00609">
    <property type="entry name" value="AAT_like"/>
    <property type="match status" value="1"/>
</dbReference>
<dbReference type="GO" id="GO:0008483">
    <property type="term" value="F:transaminase activity"/>
    <property type="evidence" value="ECO:0007669"/>
    <property type="project" value="UniProtKB-KW"/>
</dbReference>
<dbReference type="PROSITE" id="PS00105">
    <property type="entry name" value="AA_TRANSFER_CLASS_1"/>
    <property type="match status" value="1"/>
</dbReference>
<evidence type="ECO:0000256" key="1">
    <source>
        <dbReference type="ARBA" id="ARBA00001933"/>
    </source>
</evidence>
<protein>
    <recommendedName>
        <fullName evidence="6">Aminotransferase</fullName>
        <ecNumber evidence="6">2.6.1.-</ecNumber>
    </recommendedName>
</protein>
<feature type="domain" description="Aminotransferase class I/classII large" evidence="7">
    <location>
        <begin position="38"/>
        <end position="387"/>
    </location>
</feature>
<dbReference type="FunFam" id="3.40.640.10:FF:000033">
    <property type="entry name" value="Aspartate aminotransferase"/>
    <property type="match status" value="1"/>
</dbReference>
<dbReference type="Proteomes" id="UP000644507">
    <property type="component" value="Unassembled WGS sequence"/>
</dbReference>
<evidence type="ECO:0000256" key="2">
    <source>
        <dbReference type="ARBA" id="ARBA00007441"/>
    </source>
</evidence>
<dbReference type="InterPro" id="IPR015424">
    <property type="entry name" value="PyrdxlP-dep_Trfase"/>
</dbReference>
<evidence type="ECO:0000313" key="8">
    <source>
        <dbReference type="EMBL" id="GHC64329.1"/>
    </source>
</evidence>
<evidence type="ECO:0000259" key="7">
    <source>
        <dbReference type="Pfam" id="PF00155"/>
    </source>
</evidence>
<dbReference type="Pfam" id="PF00155">
    <property type="entry name" value="Aminotran_1_2"/>
    <property type="match status" value="1"/>
</dbReference>
<dbReference type="Gene3D" id="3.40.640.10">
    <property type="entry name" value="Type I PLP-dependent aspartate aminotransferase-like (Major domain)"/>
    <property type="match status" value="1"/>
</dbReference>
<dbReference type="EMBL" id="BMXI01000017">
    <property type="protein sequence ID" value="GHC64329.1"/>
    <property type="molecule type" value="Genomic_DNA"/>
</dbReference>
<dbReference type="InterPro" id="IPR015422">
    <property type="entry name" value="PyrdxlP-dep_Trfase_small"/>
</dbReference>
<dbReference type="PRINTS" id="PR00753">
    <property type="entry name" value="ACCSYNTHASE"/>
</dbReference>
<dbReference type="SUPFAM" id="SSF53383">
    <property type="entry name" value="PLP-dependent transferases"/>
    <property type="match status" value="1"/>
</dbReference>
<dbReference type="Gene3D" id="3.90.1150.10">
    <property type="entry name" value="Aspartate Aminotransferase, domain 1"/>
    <property type="match status" value="1"/>
</dbReference>
<dbReference type="InterPro" id="IPR050596">
    <property type="entry name" value="AspAT/PAT-like"/>
</dbReference>
<organism evidence="8 9">
    <name type="scientific">Roseibacillus persicicus</name>
    <dbReference type="NCBI Taxonomy" id="454148"/>
    <lineage>
        <taxon>Bacteria</taxon>
        <taxon>Pseudomonadati</taxon>
        <taxon>Verrucomicrobiota</taxon>
        <taxon>Verrucomicrobiia</taxon>
        <taxon>Verrucomicrobiales</taxon>
        <taxon>Verrucomicrobiaceae</taxon>
        <taxon>Roseibacillus</taxon>
    </lineage>
</organism>
<evidence type="ECO:0000256" key="4">
    <source>
        <dbReference type="ARBA" id="ARBA00022679"/>
    </source>
</evidence>
<proteinExistence type="inferred from homology"/>
<gene>
    <name evidence="8" type="primary">aspC</name>
    <name evidence="8" type="ORF">GCM10007100_35050</name>
</gene>
<accession>A0A918TW51</accession>
<dbReference type="InterPro" id="IPR004839">
    <property type="entry name" value="Aminotransferase_I/II_large"/>
</dbReference>
<dbReference type="PANTHER" id="PTHR46383:SF1">
    <property type="entry name" value="ASPARTATE AMINOTRANSFERASE"/>
    <property type="match status" value="1"/>
</dbReference>
<keyword evidence="3 6" id="KW-0032">Aminotransferase</keyword>
<keyword evidence="9" id="KW-1185">Reference proteome</keyword>
<dbReference type="PANTHER" id="PTHR46383">
    <property type="entry name" value="ASPARTATE AMINOTRANSFERASE"/>
    <property type="match status" value="1"/>
</dbReference>
<dbReference type="GO" id="GO:0030170">
    <property type="term" value="F:pyridoxal phosphate binding"/>
    <property type="evidence" value="ECO:0007669"/>
    <property type="project" value="InterPro"/>
</dbReference>
<comment type="similarity">
    <text evidence="2 6">Belongs to the class-I pyridoxal-phosphate-dependent aminotransferase family.</text>
</comment>
<dbReference type="GO" id="GO:0006520">
    <property type="term" value="P:amino acid metabolic process"/>
    <property type="evidence" value="ECO:0007669"/>
    <property type="project" value="InterPro"/>
</dbReference>
<dbReference type="InterPro" id="IPR004838">
    <property type="entry name" value="NHTrfase_class1_PyrdxlP-BS"/>
</dbReference>
<dbReference type="EC" id="2.6.1.-" evidence="6"/>
<evidence type="ECO:0000256" key="6">
    <source>
        <dbReference type="RuleBase" id="RU000481"/>
    </source>
</evidence>
<reference evidence="8" key="1">
    <citation type="journal article" date="2014" name="Int. J. Syst. Evol. Microbiol.">
        <title>Complete genome sequence of Corynebacterium casei LMG S-19264T (=DSM 44701T), isolated from a smear-ripened cheese.</title>
        <authorList>
            <consortium name="US DOE Joint Genome Institute (JGI-PGF)"/>
            <person name="Walter F."/>
            <person name="Albersmeier A."/>
            <person name="Kalinowski J."/>
            <person name="Ruckert C."/>
        </authorList>
    </citation>
    <scope>NUCLEOTIDE SEQUENCE</scope>
    <source>
        <strain evidence="8">KCTC 12988</strain>
    </source>
</reference>